<dbReference type="InterPro" id="IPR013083">
    <property type="entry name" value="Znf_RING/FYVE/PHD"/>
</dbReference>
<dbReference type="EMBL" id="CAJNOT010000134">
    <property type="protein sequence ID" value="CAF0857151.1"/>
    <property type="molecule type" value="Genomic_DNA"/>
</dbReference>
<evidence type="ECO:0000313" key="6">
    <source>
        <dbReference type="EMBL" id="CAF3537204.1"/>
    </source>
</evidence>
<organism evidence="5 7">
    <name type="scientific">Rotaria sordida</name>
    <dbReference type="NCBI Taxonomy" id="392033"/>
    <lineage>
        <taxon>Eukaryota</taxon>
        <taxon>Metazoa</taxon>
        <taxon>Spiralia</taxon>
        <taxon>Gnathifera</taxon>
        <taxon>Rotifera</taxon>
        <taxon>Eurotatoria</taxon>
        <taxon>Bdelloidea</taxon>
        <taxon>Philodinida</taxon>
        <taxon>Philodinidae</taxon>
        <taxon>Rotaria</taxon>
    </lineage>
</organism>
<dbReference type="SUPFAM" id="SSF57903">
    <property type="entry name" value="FYVE/PHD zinc finger"/>
    <property type="match status" value="1"/>
</dbReference>
<dbReference type="GO" id="GO:0048471">
    <property type="term" value="C:perinuclear region of cytoplasm"/>
    <property type="evidence" value="ECO:0007669"/>
    <property type="project" value="UniProtKB-SubCell"/>
</dbReference>
<dbReference type="GO" id="GO:0030864">
    <property type="term" value="C:cortical actin cytoskeleton"/>
    <property type="evidence" value="ECO:0007669"/>
    <property type="project" value="TreeGrafter"/>
</dbReference>
<protein>
    <recommendedName>
        <fullName evidence="4">RabBD domain-containing protein</fullName>
    </recommendedName>
</protein>
<dbReference type="GO" id="GO:0003779">
    <property type="term" value="F:actin binding"/>
    <property type="evidence" value="ECO:0007669"/>
    <property type="project" value="TreeGrafter"/>
</dbReference>
<feature type="compositionally biased region" description="Polar residues" evidence="3">
    <location>
        <begin position="277"/>
        <end position="289"/>
    </location>
</feature>
<feature type="region of interest" description="Disordered" evidence="3">
    <location>
        <begin position="277"/>
        <end position="403"/>
    </location>
</feature>
<evidence type="ECO:0000313" key="5">
    <source>
        <dbReference type="EMBL" id="CAF0857151.1"/>
    </source>
</evidence>
<feature type="compositionally biased region" description="Low complexity" evidence="3">
    <location>
        <begin position="298"/>
        <end position="310"/>
    </location>
</feature>
<dbReference type="Pfam" id="PF02318">
    <property type="entry name" value="FYVE_2"/>
    <property type="match status" value="1"/>
</dbReference>
<dbReference type="GO" id="GO:0017022">
    <property type="term" value="F:myosin binding"/>
    <property type="evidence" value="ECO:0007669"/>
    <property type="project" value="TreeGrafter"/>
</dbReference>
<dbReference type="CDD" id="cd15747">
    <property type="entry name" value="FYVE_Slp3_4_5"/>
    <property type="match status" value="1"/>
</dbReference>
<proteinExistence type="predicted"/>
<feature type="compositionally biased region" description="Polar residues" evidence="3">
    <location>
        <begin position="311"/>
        <end position="322"/>
    </location>
</feature>
<dbReference type="AlphaFoldDB" id="A0A813WX63"/>
<dbReference type="Proteomes" id="UP000663836">
    <property type="component" value="Unassembled WGS sequence"/>
</dbReference>
<dbReference type="InterPro" id="IPR041282">
    <property type="entry name" value="FYVE_2"/>
</dbReference>
<dbReference type="PANTHER" id="PTHR14555:SF6">
    <property type="entry name" value="RAB EFFECTOR MYRIP"/>
    <property type="match status" value="1"/>
</dbReference>
<evidence type="ECO:0000259" key="4">
    <source>
        <dbReference type="PROSITE" id="PS50916"/>
    </source>
</evidence>
<accession>A0A813WX63</accession>
<name>A0A813WX63_9BILA</name>
<feature type="region of interest" description="Disordered" evidence="3">
    <location>
        <begin position="420"/>
        <end position="462"/>
    </location>
</feature>
<dbReference type="InterPro" id="IPR051745">
    <property type="entry name" value="Intracell_Transport_Effector"/>
</dbReference>
<feature type="compositionally biased region" description="Polar residues" evidence="3">
    <location>
        <begin position="171"/>
        <end position="196"/>
    </location>
</feature>
<dbReference type="PANTHER" id="PTHR14555">
    <property type="entry name" value="MYELIN-ASSOCIATED OLIGODENDROCYTIC BASIC PROTEIN MOBP -RELATED"/>
    <property type="match status" value="1"/>
</dbReference>
<gene>
    <name evidence="6" type="ORF">JBS370_LOCUS670</name>
    <name evidence="5" type="ORF">ZHD862_LOCUS5183</name>
</gene>
<dbReference type="InterPro" id="IPR010911">
    <property type="entry name" value="Rab_BD"/>
</dbReference>
<feature type="domain" description="RabBD" evidence="4">
    <location>
        <begin position="30"/>
        <end position="145"/>
    </location>
</feature>
<dbReference type="GO" id="GO:0006886">
    <property type="term" value="P:intracellular protein transport"/>
    <property type="evidence" value="ECO:0007669"/>
    <property type="project" value="InterPro"/>
</dbReference>
<dbReference type="Gene3D" id="3.30.40.10">
    <property type="entry name" value="Zinc/RING finger domain, C3HC4 (zinc finger)"/>
    <property type="match status" value="1"/>
</dbReference>
<feature type="compositionally biased region" description="Polar residues" evidence="3">
    <location>
        <begin position="391"/>
        <end position="403"/>
    </location>
</feature>
<feature type="region of interest" description="Disordered" evidence="3">
    <location>
        <begin position="171"/>
        <end position="197"/>
    </location>
</feature>
<dbReference type="GO" id="GO:0031267">
    <property type="term" value="F:small GTPase binding"/>
    <property type="evidence" value="ECO:0007669"/>
    <property type="project" value="InterPro"/>
</dbReference>
<dbReference type="Proteomes" id="UP000663864">
    <property type="component" value="Unassembled WGS sequence"/>
</dbReference>
<dbReference type="InterPro" id="IPR011011">
    <property type="entry name" value="Znf_FYVE_PHD"/>
</dbReference>
<sequence>MTRNHKSELTYSPSLSTTNTSVNDEDYFNLPDLSNLKDNEKQHILNVLGRDESLRSKHLSRFMQLRKEVNELEQQPQSISTSVCARCQAPFGYIFNTGAMCPKCGAKVCKQCRLMYNVNDNGWLCQLCCKQMQLLSYSGEWIYGLRSNLRKDSLSGSEIIRKSLSPTVSIPNLNRISSSDTETEDVSNSSFRTNSPFPKKELNQKILNNNKINRMIVQTLADEDKLNSIRRTVEKRPFPITPTKSMPSQIRQFLPANILTGGSSDDVDSLYDHSANYTDYTSSPSNRLNRNGKYQERSSSTPRSTNSSSTKQNGRSQIINNKNIDRRPIDCASVTSSEWGTESERGEPNLPPQDTSIRPKLEKNDSKQSLASHKHLSGSKQSLSSRKHLSGSKQSLSSRKNISGSIQSLRDIVLRIQKPHLSRSRTSLKSEQKPESETLDTTSSQILNQPSPSSMYPTWSSG</sequence>
<dbReference type="PROSITE" id="PS50916">
    <property type="entry name" value="RABBD"/>
    <property type="match status" value="1"/>
</dbReference>
<evidence type="ECO:0000256" key="3">
    <source>
        <dbReference type="SAM" id="MobiDB-lite"/>
    </source>
</evidence>
<reference evidence="5" key="1">
    <citation type="submission" date="2021-02" db="EMBL/GenBank/DDBJ databases">
        <authorList>
            <person name="Nowell W R."/>
        </authorList>
    </citation>
    <scope>NUCLEOTIDE SEQUENCE</scope>
</reference>
<feature type="compositionally biased region" description="Polar residues" evidence="3">
    <location>
        <begin position="439"/>
        <end position="462"/>
    </location>
</feature>
<feature type="compositionally biased region" description="Basic and acidic residues" evidence="3">
    <location>
        <begin position="357"/>
        <end position="366"/>
    </location>
</feature>
<dbReference type="EMBL" id="CAJOBD010000019">
    <property type="protein sequence ID" value="CAF3537204.1"/>
    <property type="molecule type" value="Genomic_DNA"/>
</dbReference>
<evidence type="ECO:0000256" key="2">
    <source>
        <dbReference type="ARBA" id="ARBA00022490"/>
    </source>
</evidence>
<comment type="caution">
    <text evidence="5">The sequence shown here is derived from an EMBL/GenBank/DDBJ whole genome shotgun (WGS) entry which is preliminary data.</text>
</comment>
<comment type="subcellular location">
    <subcellularLocation>
        <location evidence="1">Cytoplasm</location>
        <location evidence="1">Perinuclear region</location>
    </subcellularLocation>
</comment>
<keyword evidence="2" id="KW-0963">Cytoplasm</keyword>
<evidence type="ECO:0000256" key="1">
    <source>
        <dbReference type="ARBA" id="ARBA00004556"/>
    </source>
</evidence>
<evidence type="ECO:0000313" key="7">
    <source>
        <dbReference type="Proteomes" id="UP000663864"/>
    </source>
</evidence>